<sequence length="150" mass="17417">MNKILLCIGIAFVSLNAIGQNPAGEKIKAFKVAYITEQLNLSSKEAQQFWPIYNTHEETLEKLKKEERKLIRALKDANEGSDGLSDRQAGEFLSNYLEAETQKTQARKTLIKDLQTVISNKKILRLIKAENDFNKRLLERIRQWRNRRND</sequence>
<keyword evidence="3" id="KW-1185">Reference proteome</keyword>
<feature type="coiled-coil region" evidence="1">
    <location>
        <begin position="53"/>
        <end position="80"/>
    </location>
</feature>
<reference evidence="3" key="1">
    <citation type="journal article" date="2019" name="Int. J. Syst. Evol. Microbiol.">
        <title>The Global Catalogue of Microorganisms (GCM) 10K type strain sequencing project: providing services to taxonomists for standard genome sequencing and annotation.</title>
        <authorList>
            <consortium name="The Broad Institute Genomics Platform"/>
            <consortium name="The Broad Institute Genome Sequencing Center for Infectious Disease"/>
            <person name="Wu L."/>
            <person name="Ma J."/>
        </authorList>
    </citation>
    <scope>NUCLEOTIDE SEQUENCE [LARGE SCALE GENOMIC DNA]</scope>
    <source>
        <strain evidence="3">DT92</strain>
    </source>
</reference>
<dbReference type="EMBL" id="JBHUHY010000002">
    <property type="protein sequence ID" value="MFD2185776.1"/>
    <property type="molecule type" value="Genomic_DNA"/>
</dbReference>
<evidence type="ECO:0000256" key="1">
    <source>
        <dbReference type="SAM" id="Coils"/>
    </source>
</evidence>
<organism evidence="2 3">
    <name type="scientific">Aquimarina celericrescens</name>
    <dbReference type="NCBI Taxonomy" id="1964542"/>
    <lineage>
        <taxon>Bacteria</taxon>
        <taxon>Pseudomonadati</taxon>
        <taxon>Bacteroidota</taxon>
        <taxon>Flavobacteriia</taxon>
        <taxon>Flavobacteriales</taxon>
        <taxon>Flavobacteriaceae</taxon>
        <taxon>Aquimarina</taxon>
    </lineage>
</organism>
<keyword evidence="1" id="KW-0175">Coiled coil</keyword>
<dbReference type="Proteomes" id="UP001597344">
    <property type="component" value="Unassembled WGS sequence"/>
</dbReference>
<dbReference type="RefSeq" id="WP_378318746.1">
    <property type="nucleotide sequence ID" value="NZ_JBHUHY010000002.1"/>
</dbReference>
<gene>
    <name evidence="2" type="ORF">ACFSJT_03165</name>
</gene>
<accession>A0ABW5ASS1</accession>
<protein>
    <recommendedName>
        <fullName evidence="4">Sensor of ECF-type sigma factor</fullName>
    </recommendedName>
</protein>
<evidence type="ECO:0008006" key="4">
    <source>
        <dbReference type="Google" id="ProtNLM"/>
    </source>
</evidence>
<proteinExistence type="predicted"/>
<evidence type="ECO:0000313" key="2">
    <source>
        <dbReference type="EMBL" id="MFD2185776.1"/>
    </source>
</evidence>
<comment type="caution">
    <text evidence="2">The sequence shown here is derived from an EMBL/GenBank/DDBJ whole genome shotgun (WGS) entry which is preliminary data.</text>
</comment>
<name>A0ABW5ASS1_9FLAO</name>
<evidence type="ECO:0000313" key="3">
    <source>
        <dbReference type="Proteomes" id="UP001597344"/>
    </source>
</evidence>